<name>A0A0A9BNC5_ARUDO</name>
<reference evidence="1" key="2">
    <citation type="journal article" date="2015" name="Data Brief">
        <title>Shoot transcriptome of the giant reed, Arundo donax.</title>
        <authorList>
            <person name="Barrero R.A."/>
            <person name="Guerrero F.D."/>
            <person name="Moolhuijzen P."/>
            <person name="Goolsby J.A."/>
            <person name="Tidwell J."/>
            <person name="Bellgard S.E."/>
            <person name="Bellgard M.I."/>
        </authorList>
    </citation>
    <scope>NUCLEOTIDE SEQUENCE</scope>
    <source>
        <tissue evidence="1">Shoot tissue taken approximately 20 cm above the soil surface</tissue>
    </source>
</reference>
<accession>A0A0A9BNC5</accession>
<organism evidence="1">
    <name type="scientific">Arundo donax</name>
    <name type="common">Giant reed</name>
    <name type="synonym">Donax arundinaceus</name>
    <dbReference type="NCBI Taxonomy" id="35708"/>
    <lineage>
        <taxon>Eukaryota</taxon>
        <taxon>Viridiplantae</taxon>
        <taxon>Streptophyta</taxon>
        <taxon>Embryophyta</taxon>
        <taxon>Tracheophyta</taxon>
        <taxon>Spermatophyta</taxon>
        <taxon>Magnoliopsida</taxon>
        <taxon>Liliopsida</taxon>
        <taxon>Poales</taxon>
        <taxon>Poaceae</taxon>
        <taxon>PACMAD clade</taxon>
        <taxon>Arundinoideae</taxon>
        <taxon>Arundineae</taxon>
        <taxon>Arundo</taxon>
    </lineage>
</organism>
<proteinExistence type="predicted"/>
<evidence type="ECO:0000313" key="1">
    <source>
        <dbReference type="EMBL" id="JAD62725.1"/>
    </source>
</evidence>
<sequence length="26" mass="3286">MLMHMCQFFMPKFQSAHKKILSQFYY</sequence>
<reference evidence="1" key="1">
    <citation type="submission" date="2014-09" db="EMBL/GenBank/DDBJ databases">
        <authorList>
            <person name="Magalhaes I.L.F."/>
            <person name="Oliveira U."/>
            <person name="Santos F.R."/>
            <person name="Vidigal T.H.D.A."/>
            <person name="Brescovit A.D."/>
            <person name="Santos A.J."/>
        </authorList>
    </citation>
    <scope>NUCLEOTIDE SEQUENCE</scope>
    <source>
        <tissue evidence="1">Shoot tissue taken approximately 20 cm above the soil surface</tissue>
    </source>
</reference>
<dbReference type="AlphaFoldDB" id="A0A0A9BNC5"/>
<dbReference type="EMBL" id="GBRH01235170">
    <property type="protein sequence ID" value="JAD62725.1"/>
    <property type="molecule type" value="Transcribed_RNA"/>
</dbReference>
<protein>
    <submittedName>
        <fullName evidence="1">Uncharacterized protein</fullName>
    </submittedName>
</protein>